<sequence>MRSVVAPLRVVRHSAANAVADLRATYTWTSWTVGWLGRMLAQVTFFASVGLLLGSPEHTRFLVIGNSVMTCVIEAMMVVASSTWERRAGTLPLLLAAPTQLGWVFFGRSLQWPVSGSATSLVSLFALAPLFGVSWTAGQVLLLLVLVPLAALSAYCFGLFLAALVLNAAGLRNIVSNASYLVMMAICGVQIPVTFWPGWVQDLATALPLTHVLAAVRRVAEGAGAEAVLPRAALGVAVGCCWFAAALLAFRLLAERARRGGGSDFS</sequence>
<dbReference type="PANTHER" id="PTHR43229">
    <property type="entry name" value="NODULATION PROTEIN J"/>
    <property type="match status" value="1"/>
</dbReference>
<evidence type="ECO:0000256" key="5">
    <source>
        <dbReference type="SAM" id="Phobius"/>
    </source>
</evidence>
<comment type="caution">
    <text evidence="7">The sequence shown here is derived from an EMBL/GenBank/DDBJ whole genome shotgun (WGS) entry which is preliminary data.</text>
</comment>
<comment type="subcellular location">
    <subcellularLocation>
        <location evidence="1">Membrane</location>
        <topology evidence="1">Multi-pass membrane protein</topology>
    </subcellularLocation>
</comment>
<organism evidence="7 8">
    <name type="scientific">Crossiella cryophila</name>
    <dbReference type="NCBI Taxonomy" id="43355"/>
    <lineage>
        <taxon>Bacteria</taxon>
        <taxon>Bacillati</taxon>
        <taxon>Actinomycetota</taxon>
        <taxon>Actinomycetes</taxon>
        <taxon>Pseudonocardiales</taxon>
        <taxon>Pseudonocardiaceae</taxon>
        <taxon>Crossiella</taxon>
    </lineage>
</organism>
<feature type="transmembrane region" description="Helical" evidence="5">
    <location>
        <begin position="118"/>
        <end position="135"/>
    </location>
</feature>
<dbReference type="InterPro" id="IPR013525">
    <property type="entry name" value="ABC2_TM"/>
</dbReference>
<evidence type="ECO:0000256" key="4">
    <source>
        <dbReference type="ARBA" id="ARBA00023136"/>
    </source>
</evidence>
<feature type="transmembrane region" description="Helical" evidence="5">
    <location>
        <begin position="88"/>
        <end position="106"/>
    </location>
</feature>
<dbReference type="RefSeq" id="WP_185004604.1">
    <property type="nucleotide sequence ID" value="NZ_BAAAUI010000087.1"/>
</dbReference>
<name>A0A7W7FXC5_9PSEU</name>
<feature type="domain" description="ABC-2 type transporter transmembrane" evidence="6">
    <location>
        <begin position="27"/>
        <end position="217"/>
    </location>
</feature>
<keyword evidence="4 5" id="KW-0472">Membrane</keyword>
<evidence type="ECO:0000313" key="7">
    <source>
        <dbReference type="EMBL" id="MBB4678774.1"/>
    </source>
</evidence>
<evidence type="ECO:0000256" key="2">
    <source>
        <dbReference type="ARBA" id="ARBA00022692"/>
    </source>
</evidence>
<dbReference type="PANTHER" id="PTHR43229:SF6">
    <property type="entry name" value="ABC-TYPE MULTIDRUG TRANSPORT SYSTEM, PERMEASE COMPONENT"/>
    <property type="match status" value="1"/>
</dbReference>
<feature type="transmembrane region" description="Helical" evidence="5">
    <location>
        <begin position="35"/>
        <end position="54"/>
    </location>
</feature>
<gene>
    <name evidence="7" type="ORF">HNR67_004892</name>
</gene>
<dbReference type="GO" id="GO:0140359">
    <property type="term" value="F:ABC-type transporter activity"/>
    <property type="evidence" value="ECO:0007669"/>
    <property type="project" value="InterPro"/>
</dbReference>
<dbReference type="GO" id="GO:0016020">
    <property type="term" value="C:membrane"/>
    <property type="evidence" value="ECO:0007669"/>
    <property type="project" value="UniProtKB-SubCell"/>
</dbReference>
<dbReference type="Proteomes" id="UP000533598">
    <property type="component" value="Unassembled WGS sequence"/>
</dbReference>
<reference evidence="7 8" key="1">
    <citation type="submission" date="2020-08" db="EMBL/GenBank/DDBJ databases">
        <title>Sequencing the genomes of 1000 actinobacteria strains.</title>
        <authorList>
            <person name="Klenk H.-P."/>
        </authorList>
    </citation>
    <scope>NUCLEOTIDE SEQUENCE [LARGE SCALE GENOMIC DNA]</scope>
    <source>
        <strain evidence="7 8">DSM 44230</strain>
    </source>
</reference>
<dbReference type="EMBL" id="JACHMH010000001">
    <property type="protein sequence ID" value="MBB4678774.1"/>
    <property type="molecule type" value="Genomic_DNA"/>
</dbReference>
<dbReference type="AlphaFoldDB" id="A0A7W7FXC5"/>
<dbReference type="InterPro" id="IPR051784">
    <property type="entry name" value="Nod_factor_ABC_transporter"/>
</dbReference>
<feature type="transmembrane region" description="Helical" evidence="5">
    <location>
        <begin position="141"/>
        <end position="166"/>
    </location>
</feature>
<evidence type="ECO:0000256" key="3">
    <source>
        <dbReference type="ARBA" id="ARBA00022989"/>
    </source>
</evidence>
<feature type="transmembrane region" description="Helical" evidence="5">
    <location>
        <begin position="61"/>
        <end position="82"/>
    </location>
</feature>
<proteinExistence type="predicted"/>
<accession>A0A7W7FXC5</accession>
<keyword evidence="3 5" id="KW-1133">Transmembrane helix</keyword>
<evidence type="ECO:0000256" key="1">
    <source>
        <dbReference type="ARBA" id="ARBA00004141"/>
    </source>
</evidence>
<keyword evidence="8" id="KW-1185">Reference proteome</keyword>
<feature type="transmembrane region" description="Helical" evidence="5">
    <location>
        <begin position="178"/>
        <end position="199"/>
    </location>
</feature>
<protein>
    <submittedName>
        <fullName evidence="7">ABC-2 type transport system permease protein</fullName>
    </submittedName>
</protein>
<evidence type="ECO:0000313" key="8">
    <source>
        <dbReference type="Proteomes" id="UP000533598"/>
    </source>
</evidence>
<feature type="transmembrane region" description="Helical" evidence="5">
    <location>
        <begin position="232"/>
        <end position="253"/>
    </location>
</feature>
<dbReference type="Pfam" id="PF01061">
    <property type="entry name" value="ABC2_membrane"/>
    <property type="match status" value="1"/>
</dbReference>
<keyword evidence="2 5" id="KW-0812">Transmembrane</keyword>
<evidence type="ECO:0000259" key="6">
    <source>
        <dbReference type="Pfam" id="PF01061"/>
    </source>
</evidence>